<organism evidence="1 2">
    <name type="scientific">Candidatus Erwinia dacicola</name>
    <dbReference type="NCBI Taxonomy" id="252393"/>
    <lineage>
        <taxon>Bacteria</taxon>
        <taxon>Pseudomonadati</taxon>
        <taxon>Pseudomonadota</taxon>
        <taxon>Gammaproteobacteria</taxon>
        <taxon>Enterobacterales</taxon>
        <taxon>Erwiniaceae</taxon>
        <taxon>Erwinia</taxon>
    </lineage>
</organism>
<sequence>MVFDMDNTTYNNNLEKTLIPWLEYKKLLTRDTLDPALKLIPFNELPGKPESLYSYRLCHIDELICYPYAAQIFSSFTLQQLKKQVDAMGAVGGYPNIP</sequence>
<evidence type="ECO:0000313" key="1">
    <source>
        <dbReference type="EMBL" id="RAP70143.1"/>
    </source>
</evidence>
<name>A0A328TL60_9GAMM</name>
<evidence type="ECO:0000313" key="2">
    <source>
        <dbReference type="Proteomes" id="UP000244334"/>
    </source>
</evidence>
<dbReference type="Gene3D" id="1.20.1440.310">
    <property type="match status" value="1"/>
</dbReference>
<proteinExistence type="predicted"/>
<comment type="caution">
    <text evidence="1">The sequence shown here is derived from an EMBL/GenBank/DDBJ whole genome shotgun (WGS) entry which is preliminary data.</text>
</comment>
<dbReference type="EMBL" id="LJAM02000447">
    <property type="protein sequence ID" value="RAP70143.1"/>
    <property type="molecule type" value="Genomic_DNA"/>
</dbReference>
<accession>A0A328TL60</accession>
<dbReference type="AlphaFoldDB" id="A0A328TL60"/>
<gene>
    <name evidence="1" type="ORF">ACZ87_03056</name>
</gene>
<reference evidence="1" key="1">
    <citation type="submission" date="2018-04" db="EMBL/GenBank/DDBJ databases">
        <title>Genomes of the Obligate Erwinia dacicola and Facultative Enterobacter sp. OLF Endosymbionts of the Olive Fruit fly, Bactrocera oleae.</title>
        <authorList>
            <person name="Estes A.M."/>
            <person name="Hearn D.J."/>
            <person name="Agarwal S."/>
            <person name="Pierson E.A."/>
            <person name="Dunning-Hotopp J.C."/>
        </authorList>
    </citation>
    <scope>NUCLEOTIDE SEQUENCE [LARGE SCALE GENOMIC DNA]</scope>
    <source>
        <strain evidence="1">Oroville</strain>
    </source>
</reference>
<dbReference type="Proteomes" id="UP000244334">
    <property type="component" value="Unassembled WGS sequence"/>
</dbReference>
<protein>
    <submittedName>
        <fullName evidence="1">Uncharacterized protein</fullName>
    </submittedName>
</protein>
<keyword evidence="2" id="KW-1185">Reference proteome</keyword>